<dbReference type="SUPFAM" id="SSF54506">
    <property type="entry name" value="Diaminopimelate epimerase-like"/>
    <property type="match status" value="2"/>
</dbReference>
<keyword evidence="6" id="KW-1185">Reference proteome</keyword>
<dbReference type="Proteomes" id="UP000184543">
    <property type="component" value="Unassembled WGS sequence"/>
</dbReference>
<dbReference type="UniPathway" id="UPA00034">
    <property type="reaction ID" value="UER00025"/>
</dbReference>
<feature type="active site" description="Proton donor" evidence="3">
    <location>
        <position position="81"/>
    </location>
</feature>
<evidence type="ECO:0000313" key="6">
    <source>
        <dbReference type="Proteomes" id="UP000184543"/>
    </source>
</evidence>
<dbReference type="AlphaFoldDB" id="A0A1M6FBW5"/>
<evidence type="ECO:0000256" key="2">
    <source>
        <dbReference type="ARBA" id="ARBA00023235"/>
    </source>
</evidence>
<name>A0A1M6FBW5_9FLAO</name>
<reference evidence="6" key="1">
    <citation type="submission" date="2016-11" db="EMBL/GenBank/DDBJ databases">
        <authorList>
            <person name="Varghese N."/>
            <person name="Submissions S."/>
        </authorList>
    </citation>
    <scope>NUCLEOTIDE SEQUENCE [LARGE SCALE GENOMIC DNA]</scope>
    <source>
        <strain evidence="6">DSM 19858</strain>
    </source>
</reference>
<feature type="binding site" evidence="3">
    <location>
        <position position="177"/>
    </location>
    <ligand>
        <name>substrate</name>
    </ligand>
</feature>
<dbReference type="NCBIfam" id="TIGR00652">
    <property type="entry name" value="DapF"/>
    <property type="match status" value="1"/>
</dbReference>
<comment type="function">
    <text evidence="3">Catalyzes the stereoinversion of LL-2,6-diaminopimelate (L,L-DAP) to meso-diaminopimelate (meso-DAP), a precursor of L-lysine and an essential component of the bacterial peptidoglycan.</text>
</comment>
<feature type="site" description="Could be important to modulate the pK values of the two catalytic cysteine residues" evidence="3">
    <location>
        <position position="146"/>
    </location>
</feature>
<dbReference type="Pfam" id="PF01678">
    <property type="entry name" value="DAP_epimerase"/>
    <property type="match status" value="2"/>
</dbReference>
<dbReference type="GO" id="GO:0008837">
    <property type="term" value="F:diaminopimelate epimerase activity"/>
    <property type="evidence" value="ECO:0007669"/>
    <property type="project" value="UniProtKB-UniRule"/>
</dbReference>
<proteinExistence type="inferred from homology"/>
<comment type="similarity">
    <text evidence="1 3">Belongs to the diaminopimelate epimerase family.</text>
</comment>
<dbReference type="PANTHER" id="PTHR31689:SF0">
    <property type="entry name" value="DIAMINOPIMELATE EPIMERASE"/>
    <property type="match status" value="1"/>
</dbReference>
<comment type="caution">
    <text evidence="3">Lacks conserved residue(s) required for the propagation of feature annotation.</text>
</comment>
<feature type="binding site" evidence="3">
    <location>
        <position position="20"/>
    </location>
    <ligand>
        <name>substrate</name>
    </ligand>
</feature>
<dbReference type="GO" id="GO:0009089">
    <property type="term" value="P:lysine biosynthetic process via diaminopimelate"/>
    <property type="evidence" value="ECO:0007669"/>
    <property type="project" value="UniProtKB-UniRule"/>
</dbReference>
<keyword evidence="3" id="KW-0963">Cytoplasm</keyword>
<feature type="active site" description="Proton acceptor" evidence="3">
    <location>
        <position position="205"/>
    </location>
</feature>
<dbReference type="EMBL" id="FQYU01000002">
    <property type="protein sequence ID" value="SHI95167.1"/>
    <property type="molecule type" value="Genomic_DNA"/>
</dbReference>
<evidence type="ECO:0000256" key="4">
    <source>
        <dbReference type="NCBIfam" id="TIGR00652"/>
    </source>
</evidence>
<feature type="binding site" evidence="3">
    <location>
        <begin position="206"/>
        <end position="207"/>
    </location>
    <ligand>
        <name>substrate</name>
    </ligand>
</feature>
<feature type="binding site" evidence="3">
    <location>
        <position position="72"/>
    </location>
    <ligand>
        <name>substrate</name>
    </ligand>
</feature>
<feature type="binding site" evidence="3">
    <location>
        <begin position="195"/>
        <end position="196"/>
    </location>
    <ligand>
        <name>substrate</name>
    </ligand>
</feature>
<dbReference type="Gene3D" id="3.10.310.10">
    <property type="entry name" value="Diaminopimelate Epimerase, Chain A, domain 1"/>
    <property type="match status" value="2"/>
</dbReference>
<dbReference type="STRING" id="192903.SAMN04488513_102370"/>
<keyword evidence="3" id="KW-0028">Amino-acid biosynthesis</keyword>
<dbReference type="GO" id="GO:0005829">
    <property type="term" value="C:cytosol"/>
    <property type="evidence" value="ECO:0007669"/>
    <property type="project" value="TreeGrafter"/>
</dbReference>
<dbReference type="PANTHER" id="PTHR31689">
    <property type="entry name" value="DIAMINOPIMELATE EPIMERASE, CHLOROPLASTIC"/>
    <property type="match status" value="1"/>
</dbReference>
<evidence type="ECO:0000313" key="5">
    <source>
        <dbReference type="EMBL" id="SHI95167.1"/>
    </source>
</evidence>
<dbReference type="InterPro" id="IPR001653">
    <property type="entry name" value="DAP_epimerase_DapF"/>
</dbReference>
<evidence type="ECO:0000256" key="1">
    <source>
        <dbReference type="ARBA" id="ARBA00010219"/>
    </source>
</evidence>
<comment type="pathway">
    <text evidence="3">Amino-acid biosynthesis; L-lysine biosynthesis via DAP pathway; DL-2,6-diaminopimelate from LL-2,6-diaminopimelate: step 1/1.</text>
</comment>
<sequence length="266" mass="29633">MSLDFIVMQLKFYKYQGTGNDFVMIDNRSLSFPKENTELVANLCDRRFGIGADGLILLEDDDAADFRMVYYNADGHEGSLCGNGGRCTVAFAKFLGIIDKDTRFNAADGGHRATIDDDGTVSLQMQDLTEIREKSNYAFLNTGSPHHVQLVKGIEDFDVYNEGRKIRYGLYGKRGSNVNFVEPLDDDCFAVRTYERGVEDETLSCGTGVTAVALAMHSQGRIKANQVKLRVQGGQLKVKFNKKDGVYRDIYLIGPAEQVFKGEIEC</sequence>
<keyword evidence="2 3" id="KW-0413">Isomerase</keyword>
<organism evidence="5 6">
    <name type="scientific">Pseudozobellia thermophila</name>
    <dbReference type="NCBI Taxonomy" id="192903"/>
    <lineage>
        <taxon>Bacteria</taxon>
        <taxon>Pseudomonadati</taxon>
        <taxon>Bacteroidota</taxon>
        <taxon>Flavobacteriia</taxon>
        <taxon>Flavobacteriales</taxon>
        <taxon>Flavobacteriaceae</taxon>
        <taxon>Pseudozobellia</taxon>
    </lineage>
</organism>
<accession>A0A1M6FBW5</accession>
<dbReference type="HAMAP" id="MF_00197">
    <property type="entry name" value="DAP_epimerase"/>
    <property type="match status" value="1"/>
</dbReference>
<keyword evidence="3" id="KW-0457">Lysine biosynthesis</keyword>
<gene>
    <name evidence="3" type="primary">dapF</name>
    <name evidence="5" type="ORF">SAMN04488513_102370</name>
</gene>
<comment type="subunit">
    <text evidence="3">Homodimer.</text>
</comment>
<dbReference type="EC" id="5.1.1.7" evidence="3 4"/>
<protein>
    <recommendedName>
        <fullName evidence="3 4">Diaminopimelate epimerase</fullName>
        <shortName evidence="3">DAP epimerase</shortName>
        <ecNumber evidence="3 4">5.1.1.7</ecNumber>
    </recommendedName>
    <alternativeName>
        <fullName evidence="3">PLP-independent amino acid racemase</fullName>
    </alternativeName>
</protein>
<comment type="catalytic activity">
    <reaction evidence="3">
        <text>(2S,6S)-2,6-diaminopimelate = meso-2,6-diaminopimelate</text>
        <dbReference type="Rhea" id="RHEA:15393"/>
        <dbReference type="ChEBI" id="CHEBI:57609"/>
        <dbReference type="ChEBI" id="CHEBI:57791"/>
        <dbReference type="EC" id="5.1.1.7"/>
    </reaction>
</comment>
<comment type="subcellular location">
    <subcellularLocation>
        <location evidence="3">Cytoplasm</location>
    </subcellularLocation>
</comment>
<feature type="site" description="Could be important to modulate the pK values of the two catalytic cysteine residues" evidence="3">
    <location>
        <position position="195"/>
    </location>
</feature>
<feature type="binding site" evidence="3">
    <location>
        <begin position="82"/>
        <end position="83"/>
    </location>
    <ligand>
        <name>substrate</name>
    </ligand>
</feature>
<evidence type="ECO:0000256" key="3">
    <source>
        <dbReference type="HAMAP-Rule" id="MF_00197"/>
    </source>
</evidence>